<evidence type="ECO:0000256" key="1">
    <source>
        <dbReference type="SAM" id="MobiDB-lite"/>
    </source>
</evidence>
<feature type="region of interest" description="Disordered" evidence="1">
    <location>
        <begin position="416"/>
        <end position="436"/>
    </location>
</feature>
<organism evidence="2 3">
    <name type="scientific">Actinomycetospora succinea</name>
    <dbReference type="NCBI Taxonomy" id="663603"/>
    <lineage>
        <taxon>Bacteria</taxon>
        <taxon>Bacillati</taxon>
        <taxon>Actinomycetota</taxon>
        <taxon>Actinomycetes</taxon>
        <taxon>Pseudonocardiales</taxon>
        <taxon>Pseudonocardiaceae</taxon>
        <taxon>Actinomycetospora</taxon>
    </lineage>
</organism>
<reference evidence="2 3" key="1">
    <citation type="submission" date="2019-03" db="EMBL/GenBank/DDBJ databases">
        <title>Genomic Encyclopedia of Type Strains, Phase IV (KMG-IV): sequencing the most valuable type-strain genomes for metagenomic binning, comparative biology and taxonomic classification.</title>
        <authorList>
            <person name="Goeker M."/>
        </authorList>
    </citation>
    <scope>NUCLEOTIDE SEQUENCE [LARGE SCALE GENOMIC DNA]</scope>
    <source>
        <strain evidence="2 3">DSM 45775</strain>
    </source>
</reference>
<protein>
    <submittedName>
        <fullName evidence="2">Uncharacterized protein</fullName>
    </submittedName>
</protein>
<dbReference type="EMBL" id="SNYO01000003">
    <property type="protein sequence ID" value="TDQ61033.1"/>
    <property type="molecule type" value="Genomic_DNA"/>
</dbReference>
<accession>A0A4R6VDZ7</accession>
<dbReference type="AlphaFoldDB" id="A0A4R6VDZ7"/>
<name>A0A4R6VDZ7_9PSEU</name>
<evidence type="ECO:0000313" key="2">
    <source>
        <dbReference type="EMBL" id="TDQ61033.1"/>
    </source>
</evidence>
<sequence>MTVVAGGSGGRVGARRVLVPLLCALTTTVLVAVPASAAPPGPRVDLRVLVVQDGSPEVDAVLEALTEGGVPTDVVDLSDPARRPVDRASLTVPDAVPHARYQGVVLPGDAPVELAPAELTVLHDVEREFRLRQLNATVRATARTGLAEPSPGAGWSGRLDGGVARLTDAARADGFGDMRGDVPVGEDTWVEIGTPLAGYTTLLTGSSPDGTHRGPLLGVLRTGGREELGLSFSYAPGSMPFAALAPGLVEWLTRGVHLGMRRAWFAVHVDDVLLPDARWVAGAHCAYGADCPPTVPPAPTIRMTPADVDAAASWSHDHDFRLDLAFNGAGSRLAAPGGDDPLLAALLARRGAFGWINHTWSHQYLGCVRDHGVVPWRCATVPLLGWTRYVPERVIDDEVARNTAFARDVGLPINPSELVTGEHSGLRGDEEMPEDNPGLAGALDDEGIRSVAADASKEAGQRPIGGARTVPRHPIDLDFDTATFAETVDQYNWSHTSRADGGDGTCEADGGCVPPVPAGDPRAGFLGRIVPMEVTKALGHALANDPRPHYVHQPQLTEDRTLYPVLDQVLGSYRALYTEARPLLVPTMTQSAEVLGRQAAWATAAGSTRAWLQDGIVTVVSGGASDRPVDVPVTVPPALDGAFGEPYGTTRSGWVPVAGEQRIGGVAP</sequence>
<evidence type="ECO:0000313" key="3">
    <source>
        <dbReference type="Proteomes" id="UP000295705"/>
    </source>
</evidence>
<dbReference type="Proteomes" id="UP000295705">
    <property type="component" value="Unassembled WGS sequence"/>
</dbReference>
<comment type="caution">
    <text evidence="2">The sequence shown here is derived from an EMBL/GenBank/DDBJ whole genome shotgun (WGS) entry which is preliminary data.</text>
</comment>
<gene>
    <name evidence="2" type="ORF">EV188_103539</name>
</gene>
<keyword evidence="3" id="KW-1185">Reference proteome</keyword>
<proteinExistence type="predicted"/>